<dbReference type="Proteomes" id="UP000073492">
    <property type="component" value="Unassembled WGS sequence"/>
</dbReference>
<sequence>MQNIRAKIKRKLSMHDKNPRPPRHADPNKIANLDDVEDASDIDEETYGNISKDIDRAERDGHDQGKPGSFLNKLILSGNKKTEEQLAREGQLSAENKR</sequence>
<proteinExistence type="predicted"/>
<feature type="compositionally biased region" description="Basic and acidic residues" evidence="1">
    <location>
        <begin position="52"/>
        <end position="65"/>
    </location>
</feature>
<evidence type="ECO:0000313" key="2">
    <source>
        <dbReference type="EMBL" id="KXT07914.1"/>
    </source>
</evidence>
<feature type="compositionally biased region" description="Basic residues" evidence="1">
    <location>
        <begin position="1"/>
        <end position="12"/>
    </location>
</feature>
<name>A0A139HZL3_9PEZI</name>
<dbReference type="AlphaFoldDB" id="A0A139HZL3"/>
<keyword evidence="3" id="KW-1185">Reference proteome</keyword>
<comment type="caution">
    <text evidence="2">The sequence shown here is derived from an EMBL/GenBank/DDBJ whole genome shotgun (WGS) entry which is preliminary data.</text>
</comment>
<feature type="compositionally biased region" description="Basic and acidic residues" evidence="1">
    <location>
        <begin position="13"/>
        <end position="27"/>
    </location>
</feature>
<reference evidence="2 3" key="1">
    <citation type="submission" date="2015-07" db="EMBL/GenBank/DDBJ databases">
        <title>Comparative genomics of the Sigatoka disease complex on banana suggests a link between parallel evolutionary changes in Pseudocercospora fijiensis and Pseudocercospora eumusae and increased virulence on the banana host.</title>
        <authorList>
            <person name="Chang T.-C."/>
            <person name="Salvucci A."/>
            <person name="Crous P.W."/>
            <person name="Stergiopoulos I."/>
        </authorList>
    </citation>
    <scope>NUCLEOTIDE SEQUENCE [LARGE SCALE GENOMIC DNA]</scope>
    <source>
        <strain evidence="2 3">CBS 116634</strain>
    </source>
</reference>
<protein>
    <submittedName>
        <fullName evidence="2">Uncharacterized protein</fullName>
    </submittedName>
</protein>
<evidence type="ECO:0000256" key="1">
    <source>
        <dbReference type="SAM" id="MobiDB-lite"/>
    </source>
</evidence>
<accession>A0A139HZL3</accession>
<dbReference type="EMBL" id="LFZO01000514">
    <property type="protein sequence ID" value="KXT07914.1"/>
    <property type="molecule type" value="Genomic_DNA"/>
</dbReference>
<organism evidence="2 3">
    <name type="scientific">Pseudocercospora musae</name>
    <dbReference type="NCBI Taxonomy" id="113226"/>
    <lineage>
        <taxon>Eukaryota</taxon>
        <taxon>Fungi</taxon>
        <taxon>Dikarya</taxon>
        <taxon>Ascomycota</taxon>
        <taxon>Pezizomycotina</taxon>
        <taxon>Dothideomycetes</taxon>
        <taxon>Dothideomycetidae</taxon>
        <taxon>Mycosphaerellales</taxon>
        <taxon>Mycosphaerellaceae</taxon>
        <taxon>Pseudocercospora</taxon>
    </lineage>
</organism>
<feature type="compositionally biased region" description="Acidic residues" evidence="1">
    <location>
        <begin position="34"/>
        <end position="46"/>
    </location>
</feature>
<evidence type="ECO:0000313" key="3">
    <source>
        <dbReference type="Proteomes" id="UP000073492"/>
    </source>
</evidence>
<gene>
    <name evidence="2" type="ORF">AC579_3255</name>
</gene>
<feature type="region of interest" description="Disordered" evidence="1">
    <location>
        <begin position="1"/>
        <end position="98"/>
    </location>
</feature>